<keyword evidence="1" id="KW-0934">Plastid</keyword>
<accession>A0A097PBL8</accession>
<evidence type="ECO:0008006" key="2">
    <source>
        <dbReference type="Google" id="ProtNLM"/>
    </source>
</evidence>
<sequence>MCICVNCDLLEKCSLYQTIEILHQASFEESSKIVEFEPRKSNITININPSKNSIKHDWDIIFCESFVLNLNKYTVNVI</sequence>
<evidence type="ECO:0000313" key="1">
    <source>
        <dbReference type="EMBL" id="AIU44663.1"/>
    </source>
</evidence>
<dbReference type="InterPro" id="IPR019656">
    <property type="entry name" value="Uncharacterised_Ycf34"/>
</dbReference>
<gene>
    <name evidence="1" type="primary">ycf34</name>
</gene>
<dbReference type="Pfam" id="PF10718">
    <property type="entry name" value="Ycf34"/>
    <property type="match status" value="1"/>
</dbReference>
<reference evidence="1" key="2">
    <citation type="submission" date="2014-07" db="EMBL/GenBank/DDBJ databases">
        <authorList>
            <person name="David S.R."/>
            <person name="Jackson C.J."/>
            <person name="Adrian R.-P."/>
        </authorList>
    </citation>
    <scope>NUCLEOTIDE SEQUENCE</scope>
    <source>
        <strain evidence="1">NIES-763</strain>
    </source>
</reference>
<dbReference type="EMBL" id="KM198929">
    <property type="protein sequence ID" value="AIU44663.1"/>
    <property type="molecule type" value="Genomic_DNA"/>
</dbReference>
<name>A0A097PBL8_CYAPA</name>
<reference evidence="1" key="1">
    <citation type="journal article" date="2014" name="Mol. Phylogenet. Evol.">
        <title>Nucleotide substitution analyses of the glaucophyte Cyanophora suggest an ancestrally lower mutation rate in plastid vs mitochondrial DNA for the Archaeplastida.</title>
        <authorList>
            <person name="Smith D.R."/>
            <person name="Jackson C.J."/>
            <person name="Reyes-Prieto A."/>
        </authorList>
    </citation>
    <scope>NUCLEOTIDE SEQUENCE</scope>
    <source>
        <strain evidence="1">NIES-763</strain>
    </source>
</reference>
<proteinExistence type="predicted"/>
<organism evidence="1">
    <name type="scientific">Cyanophora paradoxa</name>
    <dbReference type="NCBI Taxonomy" id="2762"/>
    <lineage>
        <taxon>Eukaryota</taxon>
        <taxon>Glaucocystophyceae</taxon>
        <taxon>Cyanophorales</taxon>
        <taxon>Cyanophoraceae</taxon>
        <taxon>Cyanophora</taxon>
    </lineage>
</organism>
<protein>
    <recommendedName>
        <fullName evidence="2">Ycf34</fullName>
    </recommendedName>
</protein>
<geneLocation type="plastid" evidence="1"/>
<dbReference type="AlphaFoldDB" id="A0A097PBL8"/>